<dbReference type="GO" id="GO:0016787">
    <property type="term" value="F:hydrolase activity"/>
    <property type="evidence" value="ECO:0007669"/>
    <property type="project" value="UniProtKB-KW"/>
</dbReference>
<evidence type="ECO:0000313" key="2">
    <source>
        <dbReference type="EMBL" id="GAA1956432.1"/>
    </source>
</evidence>
<comment type="caution">
    <text evidence="2">The sequence shown here is derived from an EMBL/GenBank/DDBJ whole genome shotgun (WGS) entry which is preliminary data.</text>
</comment>
<evidence type="ECO:0000259" key="1">
    <source>
        <dbReference type="Pfam" id="PF00561"/>
    </source>
</evidence>
<gene>
    <name evidence="2" type="ORF">GCM10009754_27970</name>
</gene>
<name>A0ABN2QQQ3_9PSEU</name>
<dbReference type="EMBL" id="BAAANN010000009">
    <property type="protein sequence ID" value="GAA1956432.1"/>
    <property type="molecule type" value="Genomic_DNA"/>
</dbReference>
<sequence>MVEEQFLAVPGARLRYQVRGTGPVLLLIPGGAMESAEFSRLAEDLAADHTVVTYDSRGISGSTRDDPGADITIDTQADDAARLLAAVTSEPALVFGSSGGAITGLALTAKHPGLVRVLVAHEPPVTTLLPAAFTADDELTEVYRRDGVDAAMAKFMEIAELDGPGDDGPEPDPAEYARMRANFDVFLGHMIAEIGAFEPDVDALATASTRIVLGGGAGSSADQPAKLAADAVAKLLGTETVLFPGDHVGFVFDPAGFAAKLREVL</sequence>
<dbReference type="SUPFAM" id="SSF53474">
    <property type="entry name" value="alpha/beta-Hydrolases"/>
    <property type="match status" value="1"/>
</dbReference>
<dbReference type="InterPro" id="IPR000073">
    <property type="entry name" value="AB_hydrolase_1"/>
</dbReference>
<keyword evidence="2" id="KW-0378">Hydrolase</keyword>
<organism evidence="2 3">
    <name type="scientific">Amycolatopsis minnesotensis</name>
    <dbReference type="NCBI Taxonomy" id="337894"/>
    <lineage>
        <taxon>Bacteria</taxon>
        <taxon>Bacillati</taxon>
        <taxon>Actinomycetota</taxon>
        <taxon>Actinomycetes</taxon>
        <taxon>Pseudonocardiales</taxon>
        <taxon>Pseudonocardiaceae</taxon>
        <taxon>Amycolatopsis</taxon>
    </lineage>
</organism>
<proteinExistence type="predicted"/>
<dbReference type="InterPro" id="IPR050471">
    <property type="entry name" value="AB_hydrolase"/>
</dbReference>
<dbReference type="Pfam" id="PF00561">
    <property type="entry name" value="Abhydrolase_1"/>
    <property type="match status" value="1"/>
</dbReference>
<evidence type="ECO:0000313" key="3">
    <source>
        <dbReference type="Proteomes" id="UP001501116"/>
    </source>
</evidence>
<feature type="domain" description="AB hydrolase-1" evidence="1">
    <location>
        <begin position="23"/>
        <end position="138"/>
    </location>
</feature>
<dbReference type="Gene3D" id="3.40.50.1820">
    <property type="entry name" value="alpha/beta hydrolase"/>
    <property type="match status" value="1"/>
</dbReference>
<protein>
    <submittedName>
        <fullName evidence="2">Alpha/beta hydrolase</fullName>
    </submittedName>
</protein>
<reference evidence="2 3" key="1">
    <citation type="journal article" date="2019" name="Int. J. Syst. Evol. Microbiol.">
        <title>The Global Catalogue of Microorganisms (GCM) 10K type strain sequencing project: providing services to taxonomists for standard genome sequencing and annotation.</title>
        <authorList>
            <consortium name="The Broad Institute Genomics Platform"/>
            <consortium name="The Broad Institute Genome Sequencing Center for Infectious Disease"/>
            <person name="Wu L."/>
            <person name="Ma J."/>
        </authorList>
    </citation>
    <scope>NUCLEOTIDE SEQUENCE [LARGE SCALE GENOMIC DNA]</scope>
    <source>
        <strain evidence="2 3">JCM 14545</strain>
    </source>
</reference>
<dbReference type="PANTHER" id="PTHR43433">
    <property type="entry name" value="HYDROLASE, ALPHA/BETA FOLD FAMILY PROTEIN"/>
    <property type="match status" value="1"/>
</dbReference>
<accession>A0ABN2QQQ3</accession>
<dbReference type="InterPro" id="IPR029058">
    <property type="entry name" value="AB_hydrolase_fold"/>
</dbReference>
<dbReference type="PANTHER" id="PTHR43433:SF5">
    <property type="entry name" value="AB HYDROLASE-1 DOMAIN-CONTAINING PROTEIN"/>
    <property type="match status" value="1"/>
</dbReference>
<dbReference type="Proteomes" id="UP001501116">
    <property type="component" value="Unassembled WGS sequence"/>
</dbReference>
<keyword evidence="3" id="KW-1185">Reference proteome</keyword>
<dbReference type="RefSeq" id="WP_344417599.1">
    <property type="nucleotide sequence ID" value="NZ_BAAANN010000009.1"/>
</dbReference>